<keyword evidence="2" id="KW-1185">Reference proteome</keyword>
<name>A0A9P0E0C0_NEZVI</name>
<organism evidence="1 2">
    <name type="scientific">Nezara viridula</name>
    <name type="common">Southern green stink bug</name>
    <name type="synonym">Cimex viridulus</name>
    <dbReference type="NCBI Taxonomy" id="85310"/>
    <lineage>
        <taxon>Eukaryota</taxon>
        <taxon>Metazoa</taxon>
        <taxon>Ecdysozoa</taxon>
        <taxon>Arthropoda</taxon>
        <taxon>Hexapoda</taxon>
        <taxon>Insecta</taxon>
        <taxon>Pterygota</taxon>
        <taxon>Neoptera</taxon>
        <taxon>Paraneoptera</taxon>
        <taxon>Hemiptera</taxon>
        <taxon>Heteroptera</taxon>
        <taxon>Panheteroptera</taxon>
        <taxon>Pentatomomorpha</taxon>
        <taxon>Pentatomoidea</taxon>
        <taxon>Pentatomidae</taxon>
        <taxon>Pentatominae</taxon>
        <taxon>Nezara</taxon>
    </lineage>
</organism>
<dbReference type="AlphaFoldDB" id="A0A9P0E0C0"/>
<gene>
    <name evidence="1" type="ORF">NEZAVI_LOCUS823</name>
</gene>
<dbReference type="EMBL" id="OV725077">
    <property type="protein sequence ID" value="CAH1389411.1"/>
    <property type="molecule type" value="Genomic_DNA"/>
</dbReference>
<protein>
    <submittedName>
        <fullName evidence="1">Uncharacterized protein</fullName>
    </submittedName>
</protein>
<dbReference type="Proteomes" id="UP001152798">
    <property type="component" value="Chromosome 1"/>
</dbReference>
<reference evidence="1" key="1">
    <citation type="submission" date="2022-01" db="EMBL/GenBank/DDBJ databases">
        <authorList>
            <person name="King R."/>
        </authorList>
    </citation>
    <scope>NUCLEOTIDE SEQUENCE</scope>
</reference>
<proteinExistence type="predicted"/>
<accession>A0A9P0E0C0</accession>
<evidence type="ECO:0000313" key="2">
    <source>
        <dbReference type="Proteomes" id="UP001152798"/>
    </source>
</evidence>
<sequence length="64" mass="7443">MVHHHLCHPYEQEAQVIHCHEDHGCRLALRHTDGRASARRSQRLLQNKGTGCDRKLMGYVRSKL</sequence>
<evidence type="ECO:0000313" key="1">
    <source>
        <dbReference type="EMBL" id="CAH1389411.1"/>
    </source>
</evidence>